<dbReference type="Pfam" id="PF00147">
    <property type="entry name" value="Fibrinogen_C"/>
    <property type="match status" value="1"/>
</dbReference>
<evidence type="ECO:0000256" key="6">
    <source>
        <dbReference type="SAM" id="SignalP"/>
    </source>
</evidence>
<feature type="region of interest" description="Disordered" evidence="5">
    <location>
        <begin position="291"/>
        <end position="328"/>
    </location>
</feature>
<evidence type="ECO:0000259" key="7">
    <source>
        <dbReference type="PROSITE" id="PS51406"/>
    </source>
</evidence>
<evidence type="ECO:0000256" key="3">
    <source>
        <dbReference type="ARBA" id="ARBA00023157"/>
    </source>
</evidence>
<evidence type="ECO:0000313" key="8">
    <source>
        <dbReference type="EMBL" id="WAR00477.1"/>
    </source>
</evidence>
<dbReference type="InterPro" id="IPR036056">
    <property type="entry name" value="Fibrinogen-like_C"/>
</dbReference>
<evidence type="ECO:0000256" key="1">
    <source>
        <dbReference type="ARBA" id="ARBA00004613"/>
    </source>
</evidence>
<keyword evidence="2" id="KW-0964">Secreted</keyword>
<evidence type="ECO:0000256" key="5">
    <source>
        <dbReference type="SAM" id="MobiDB-lite"/>
    </source>
</evidence>
<dbReference type="InterPro" id="IPR020837">
    <property type="entry name" value="Fibrinogen_CS"/>
</dbReference>
<dbReference type="PROSITE" id="PS51406">
    <property type="entry name" value="FIBRINOGEN_C_2"/>
    <property type="match status" value="1"/>
</dbReference>
<keyword evidence="4" id="KW-0325">Glycoprotein</keyword>
<comment type="subcellular location">
    <subcellularLocation>
        <location evidence="1">Secreted</location>
    </subcellularLocation>
</comment>
<evidence type="ECO:0000313" key="9">
    <source>
        <dbReference type="EMBL" id="WAR00491.1"/>
    </source>
</evidence>
<protein>
    <submittedName>
        <fullName evidence="8">ANGP1-like protein</fullName>
    </submittedName>
</protein>
<keyword evidence="6" id="KW-0732">Signal</keyword>
<dbReference type="EMBL" id="CP111014">
    <property type="protein sequence ID" value="WAR00477.1"/>
    <property type="molecule type" value="Genomic_DNA"/>
</dbReference>
<organism evidence="8 10">
    <name type="scientific">Mya arenaria</name>
    <name type="common">Soft-shell clam</name>
    <dbReference type="NCBI Taxonomy" id="6604"/>
    <lineage>
        <taxon>Eukaryota</taxon>
        <taxon>Metazoa</taxon>
        <taxon>Spiralia</taxon>
        <taxon>Lophotrochozoa</taxon>
        <taxon>Mollusca</taxon>
        <taxon>Bivalvia</taxon>
        <taxon>Autobranchia</taxon>
        <taxon>Heteroconchia</taxon>
        <taxon>Euheterodonta</taxon>
        <taxon>Imparidentia</taxon>
        <taxon>Neoheterodontei</taxon>
        <taxon>Myida</taxon>
        <taxon>Myoidea</taxon>
        <taxon>Myidae</taxon>
        <taxon>Mya</taxon>
    </lineage>
</organism>
<dbReference type="EMBL" id="CP111014">
    <property type="protein sequence ID" value="WAR00491.1"/>
    <property type="molecule type" value="Genomic_DNA"/>
</dbReference>
<evidence type="ECO:0000313" key="10">
    <source>
        <dbReference type="Proteomes" id="UP001164746"/>
    </source>
</evidence>
<dbReference type="InterPro" id="IPR014716">
    <property type="entry name" value="Fibrinogen_a/b/g_C_1"/>
</dbReference>
<dbReference type="PANTHER" id="PTHR47221">
    <property type="entry name" value="FIBRINOGEN ALPHA CHAIN"/>
    <property type="match status" value="1"/>
</dbReference>
<dbReference type="CDD" id="cd00087">
    <property type="entry name" value="FReD"/>
    <property type="match status" value="1"/>
</dbReference>
<dbReference type="PROSITE" id="PS00514">
    <property type="entry name" value="FIBRINOGEN_C_1"/>
    <property type="match status" value="1"/>
</dbReference>
<evidence type="ECO:0000256" key="4">
    <source>
        <dbReference type="ARBA" id="ARBA00023180"/>
    </source>
</evidence>
<feature type="signal peptide" evidence="6">
    <location>
        <begin position="1"/>
        <end position="34"/>
    </location>
</feature>
<proteinExistence type="predicted"/>
<name>A0ABY7DV45_MYAAR</name>
<dbReference type="PANTHER" id="PTHR47221:SF5">
    <property type="entry name" value="FIBRINOGEN C-TERMINAL DOMAIN-CONTAINING PROTEIN"/>
    <property type="match status" value="1"/>
</dbReference>
<gene>
    <name evidence="8" type="ORF">MAR_024849</name>
    <name evidence="9" type="ORF">MAR_024863</name>
</gene>
<dbReference type="Gene3D" id="3.90.215.10">
    <property type="entry name" value="Gamma Fibrinogen, chain A, domain 1"/>
    <property type="match status" value="1"/>
</dbReference>
<dbReference type="InterPro" id="IPR037579">
    <property type="entry name" value="FIB_ANG-like"/>
</dbReference>
<keyword evidence="10" id="KW-1185">Reference proteome</keyword>
<feature type="domain" description="Fibrinogen C-terminal" evidence="7">
    <location>
        <begin position="327"/>
        <end position="548"/>
    </location>
</feature>
<dbReference type="SMART" id="SM00186">
    <property type="entry name" value="FBG"/>
    <property type="match status" value="1"/>
</dbReference>
<feature type="chain" id="PRO_5045034240" evidence="6">
    <location>
        <begin position="35"/>
        <end position="549"/>
    </location>
</feature>
<dbReference type="InterPro" id="IPR002181">
    <property type="entry name" value="Fibrinogen_a/b/g_C_dom"/>
</dbReference>
<dbReference type="Proteomes" id="UP001164746">
    <property type="component" value="Chromosome 3"/>
</dbReference>
<sequence>MFGINKSFETHRSPLKMHLHVLFIICASVLECLGRYGVQQECSYEFNVWQADADQIERMRSLEIQFANFSNYVDKELLRFRLDNSVETSSGRNWTVMYERSLSELKNYQLQKYNELQELRIKLSQFEIKLEDLKGKVQNSVFPAGRSSRKKHVRKDRMVPNHAQADTPRHQLVENLKSLVSDLKAEWILIKRDFILIRKETDLIRKDHETLENKSDSIILQNEQFANMFKVARTKETAYEEDFTNFKLDLEQTKHDMVSIKSIQEQLKNDLLNQENGLVRLQAMCTDSRQRLEEMQTAHSSEWSKGAPTARKHPVENSIDPPDTKLWDENDIPKDCTDVALAGHRMSGVYRVHVGAVQPPSEVYCQVDPVGYTVIQRRVDGLQDFDRGWLEYKFGFGNIYGEFWAGNELIYELTKNNEYGLRVDIWDWEGNITYAEYDTFMITDEVGRYALHVSGYSGNAGDSLSYHDGMKFSTKDLDNDIHDRNCAAENKGGWWFSECYFSHLNGMYHVGWYAQAKYTFADGIVWYTLKDSDRYSLRKVEMKLKRRRS</sequence>
<evidence type="ECO:0000256" key="2">
    <source>
        <dbReference type="ARBA" id="ARBA00022525"/>
    </source>
</evidence>
<keyword evidence="3" id="KW-1015">Disulfide bond</keyword>
<accession>A0ABY7DV45</accession>
<dbReference type="SUPFAM" id="SSF56496">
    <property type="entry name" value="Fibrinogen C-terminal domain-like"/>
    <property type="match status" value="1"/>
</dbReference>
<reference evidence="8" key="1">
    <citation type="submission" date="2022-11" db="EMBL/GenBank/DDBJ databases">
        <title>Centuries of genome instability and evolution in soft-shell clam transmissible cancer (bioRxiv).</title>
        <authorList>
            <person name="Hart S.F.M."/>
            <person name="Yonemitsu M.A."/>
            <person name="Giersch R.M."/>
            <person name="Beal B.F."/>
            <person name="Arriagada G."/>
            <person name="Davis B.W."/>
            <person name="Ostrander E.A."/>
            <person name="Goff S.P."/>
            <person name="Metzger M.J."/>
        </authorList>
    </citation>
    <scope>NUCLEOTIDE SEQUENCE</scope>
    <source>
        <strain evidence="8">MELC-2E11</strain>
        <tissue evidence="8">Siphon/mantle</tissue>
    </source>
</reference>